<keyword evidence="9" id="KW-1185">Reference proteome</keyword>
<feature type="domain" description="Leucine-binding protein" evidence="7">
    <location>
        <begin position="32"/>
        <end position="349"/>
    </location>
</feature>
<feature type="region of interest" description="Disordered" evidence="5">
    <location>
        <begin position="115"/>
        <end position="135"/>
    </location>
</feature>
<evidence type="ECO:0000313" key="9">
    <source>
        <dbReference type="Proteomes" id="UP001596270"/>
    </source>
</evidence>
<dbReference type="InterPro" id="IPR028082">
    <property type="entry name" value="Peripla_BP_I"/>
</dbReference>
<sequence length="387" mass="40925">MKRSIFTLTRAAFAAAAVGTAMMVTPALAQNTIKIGMITDKVGVAKAYAEPVAAGVSFAVKELNAKGGILGKQIELLVEDDQAKPDVSATMARKLVDAGAAFIISVSLTPATQQAQSVTKESKTPHMTPSNSGDTLTTQVDNPNFWQTGPLGSTQIATLLSYAKNKNYKRVALVGENSDLGQLTNKFFKAGLEKAGIQIVAEEVVAGGATTADPQMQKVRAANPEALFMTGITTGPNLLVLKSYRQLGIKTPVLASYNLSVPVYMTAAKGLIDGITFVDAFDPAKPATQRFIEAYKKDTGTEPYNLIGYGYDGVMLVADAITRAGSTDKEKVRVAMQATKSFKGVMGSTDAAYGFVDGKRTGFDTNGMVVRVYEGDKQGKVLHVGSK</sequence>
<dbReference type="InterPro" id="IPR051010">
    <property type="entry name" value="BCAA_transport"/>
</dbReference>
<name>A0ABW1U3F2_9BURK</name>
<evidence type="ECO:0000313" key="8">
    <source>
        <dbReference type="EMBL" id="MFC6284073.1"/>
    </source>
</evidence>
<dbReference type="InterPro" id="IPR028081">
    <property type="entry name" value="Leu-bd"/>
</dbReference>
<evidence type="ECO:0000256" key="6">
    <source>
        <dbReference type="SAM" id="SignalP"/>
    </source>
</evidence>
<dbReference type="PANTHER" id="PTHR30483:SF6">
    <property type="entry name" value="PERIPLASMIC BINDING PROTEIN OF ABC TRANSPORTER FOR NATURAL AMINO ACIDS"/>
    <property type="match status" value="1"/>
</dbReference>
<comment type="similarity">
    <text evidence="1">Belongs to the leucine-binding protein family.</text>
</comment>
<accession>A0ABW1U3F2</accession>
<keyword evidence="2" id="KW-0813">Transport</keyword>
<gene>
    <name evidence="8" type="ORF">ACFQND_22840</name>
</gene>
<evidence type="ECO:0000259" key="7">
    <source>
        <dbReference type="Pfam" id="PF13458"/>
    </source>
</evidence>
<organism evidence="8 9">
    <name type="scientific">Polaromonas aquatica</name>
    <dbReference type="NCBI Taxonomy" id="332657"/>
    <lineage>
        <taxon>Bacteria</taxon>
        <taxon>Pseudomonadati</taxon>
        <taxon>Pseudomonadota</taxon>
        <taxon>Betaproteobacteria</taxon>
        <taxon>Burkholderiales</taxon>
        <taxon>Comamonadaceae</taxon>
        <taxon>Polaromonas</taxon>
    </lineage>
</organism>
<dbReference type="PANTHER" id="PTHR30483">
    <property type="entry name" value="LEUCINE-SPECIFIC-BINDING PROTEIN"/>
    <property type="match status" value="1"/>
</dbReference>
<feature type="chain" id="PRO_5046164478" evidence="6">
    <location>
        <begin position="30"/>
        <end position="387"/>
    </location>
</feature>
<feature type="signal peptide" evidence="6">
    <location>
        <begin position="1"/>
        <end position="29"/>
    </location>
</feature>
<evidence type="ECO:0000256" key="2">
    <source>
        <dbReference type="ARBA" id="ARBA00022448"/>
    </source>
</evidence>
<evidence type="ECO:0000256" key="4">
    <source>
        <dbReference type="ARBA" id="ARBA00022970"/>
    </source>
</evidence>
<dbReference type="PRINTS" id="PR00337">
    <property type="entry name" value="LEUILEVALBP"/>
</dbReference>
<reference evidence="9" key="1">
    <citation type="journal article" date="2019" name="Int. J. Syst. Evol. Microbiol.">
        <title>The Global Catalogue of Microorganisms (GCM) 10K type strain sequencing project: providing services to taxonomists for standard genome sequencing and annotation.</title>
        <authorList>
            <consortium name="The Broad Institute Genomics Platform"/>
            <consortium name="The Broad Institute Genome Sequencing Center for Infectious Disease"/>
            <person name="Wu L."/>
            <person name="Ma J."/>
        </authorList>
    </citation>
    <scope>NUCLEOTIDE SEQUENCE [LARGE SCALE GENOMIC DNA]</scope>
    <source>
        <strain evidence="9">CCUG 39402</strain>
    </source>
</reference>
<dbReference type="EMBL" id="JBHSRS010000084">
    <property type="protein sequence ID" value="MFC6284073.1"/>
    <property type="molecule type" value="Genomic_DNA"/>
</dbReference>
<comment type="caution">
    <text evidence="8">The sequence shown here is derived from an EMBL/GenBank/DDBJ whole genome shotgun (WGS) entry which is preliminary data.</text>
</comment>
<protein>
    <submittedName>
        <fullName evidence="8">ABC transporter substrate-binding protein</fullName>
    </submittedName>
</protein>
<dbReference type="InterPro" id="IPR000709">
    <property type="entry name" value="Leu_Ile_Val-bd"/>
</dbReference>
<dbReference type="Pfam" id="PF13458">
    <property type="entry name" value="Peripla_BP_6"/>
    <property type="match status" value="1"/>
</dbReference>
<dbReference type="SUPFAM" id="SSF53822">
    <property type="entry name" value="Periplasmic binding protein-like I"/>
    <property type="match status" value="1"/>
</dbReference>
<dbReference type="Proteomes" id="UP001596270">
    <property type="component" value="Unassembled WGS sequence"/>
</dbReference>
<evidence type="ECO:0000256" key="1">
    <source>
        <dbReference type="ARBA" id="ARBA00010062"/>
    </source>
</evidence>
<proteinExistence type="inferred from homology"/>
<keyword evidence="3 6" id="KW-0732">Signal</keyword>
<evidence type="ECO:0000256" key="3">
    <source>
        <dbReference type="ARBA" id="ARBA00022729"/>
    </source>
</evidence>
<dbReference type="Gene3D" id="3.40.50.2300">
    <property type="match status" value="2"/>
</dbReference>
<dbReference type="RefSeq" id="WP_371439837.1">
    <property type="nucleotide sequence ID" value="NZ_JBHSRS010000084.1"/>
</dbReference>
<evidence type="ECO:0000256" key="5">
    <source>
        <dbReference type="SAM" id="MobiDB-lite"/>
    </source>
</evidence>
<keyword evidence="4" id="KW-0029">Amino-acid transport</keyword>